<name>A0ABX7NYD9_9BACT</name>
<keyword evidence="4" id="KW-0067">ATP-binding</keyword>
<dbReference type="PANTHER" id="PTHR43289:SF6">
    <property type="entry name" value="SERINE_THREONINE-PROTEIN KINASE NEKL-3"/>
    <property type="match status" value="1"/>
</dbReference>
<dbReference type="Proteomes" id="UP000662747">
    <property type="component" value="Chromosome"/>
</dbReference>
<dbReference type="Pfam" id="PF00069">
    <property type="entry name" value="Pkinase"/>
    <property type="match status" value="1"/>
</dbReference>
<dbReference type="RefSeq" id="WP_206723988.1">
    <property type="nucleotide sequence ID" value="NZ_CP071090.1"/>
</dbReference>
<feature type="domain" description="Protein kinase" evidence="5">
    <location>
        <begin position="12"/>
        <end position="284"/>
    </location>
</feature>
<keyword evidence="7" id="KW-1185">Reference proteome</keyword>
<reference evidence="6 7" key="1">
    <citation type="submission" date="2021-02" db="EMBL/GenBank/DDBJ databases">
        <title>De Novo genome assembly of isolated myxobacteria.</title>
        <authorList>
            <person name="Stevens D.C."/>
        </authorList>
    </citation>
    <scope>NUCLEOTIDE SEQUENCE [LARGE SCALE GENOMIC DNA]</scope>
    <source>
        <strain evidence="7">SCPEA02</strain>
    </source>
</reference>
<evidence type="ECO:0000313" key="6">
    <source>
        <dbReference type="EMBL" id="QSQ22411.1"/>
    </source>
</evidence>
<dbReference type="InterPro" id="IPR000719">
    <property type="entry name" value="Prot_kinase_dom"/>
</dbReference>
<sequence>MTQASPRPFGRYVLHSLLSSSNFAEVWLAHGPVPGRVALKRYLPYVSEDADLVELLMTEARRTLRLFHPNIARVHECGEHDGYPYVVMEYVHGERLDTVVARARSRGQPLTPALALHIAARVCAGLDHAHGGTDEHGHPSELSHQSISLENILIGHDGAVKLVGFGRRQRHVEALNMATAGVLKDPIATLAPEQLAHKAVPDARVDIFSTGRVLYELLTGVNPFQRATELESLNAVMECKPAPPSTLMPVSPALDLVVMKALDLAPDARYRDARQFQQSLEELIASNGWTEAARPESLSRWMQHASRV</sequence>
<dbReference type="EMBL" id="CP071090">
    <property type="protein sequence ID" value="QSQ22411.1"/>
    <property type="molecule type" value="Genomic_DNA"/>
</dbReference>
<keyword evidence="2" id="KW-0547">Nucleotide-binding</keyword>
<dbReference type="SUPFAM" id="SSF56112">
    <property type="entry name" value="Protein kinase-like (PK-like)"/>
    <property type="match status" value="1"/>
</dbReference>
<evidence type="ECO:0000256" key="1">
    <source>
        <dbReference type="ARBA" id="ARBA00022679"/>
    </source>
</evidence>
<protein>
    <submittedName>
        <fullName evidence="6">Serine/threonine protein kinase</fullName>
    </submittedName>
</protein>
<keyword evidence="6" id="KW-0723">Serine/threonine-protein kinase</keyword>
<evidence type="ECO:0000256" key="3">
    <source>
        <dbReference type="ARBA" id="ARBA00022777"/>
    </source>
</evidence>
<evidence type="ECO:0000313" key="7">
    <source>
        <dbReference type="Proteomes" id="UP000662747"/>
    </source>
</evidence>
<dbReference type="Gene3D" id="3.30.200.20">
    <property type="entry name" value="Phosphorylase Kinase, domain 1"/>
    <property type="match status" value="1"/>
</dbReference>
<proteinExistence type="predicted"/>
<organism evidence="6 7">
    <name type="scientific">Pyxidicoccus parkwayensis</name>
    <dbReference type="NCBI Taxonomy" id="2813578"/>
    <lineage>
        <taxon>Bacteria</taxon>
        <taxon>Pseudomonadati</taxon>
        <taxon>Myxococcota</taxon>
        <taxon>Myxococcia</taxon>
        <taxon>Myxococcales</taxon>
        <taxon>Cystobacterineae</taxon>
        <taxon>Myxococcaceae</taxon>
        <taxon>Pyxidicoccus</taxon>
    </lineage>
</organism>
<accession>A0ABX7NYD9</accession>
<dbReference type="CDD" id="cd14014">
    <property type="entry name" value="STKc_PknB_like"/>
    <property type="match status" value="1"/>
</dbReference>
<evidence type="ECO:0000256" key="4">
    <source>
        <dbReference type="ARBA" id="ARBA00022840"/>
    </source>
</evidence>
<dbReference type="GO" id="GO:0004674">
    <property type="term" value="F:protein serine/threonine kinase activity"/>
    <property type="evidence" value="ECO:0007669"/>
    <property type="project" value="UniProtKB-KW"/>
</dbReference>
<keyword evidence="3 6" id="KW-0418">Kinase</keyword>
<dbReference type="PROSITE" id="PS50011">
    <property type="entry name" value="PROTEIN_KINASE_DOM"/>
    <property type="match status" value="1"/>
</dbReference>
<evidence type="ECO:0000259" key="5">
    <source>
        <dbReference type="PROSITE" id="PS50011"/>
    </source>
</evidence>
<gene>
    <name evidence="6" type="ORF">JY651_46085</name>
</gene>
<dbReference type="Gene3D" id="1.10.510.10">
    <property type="entry name" value="Transferase(Phosphotransferase) domain 1"/>
    <property type="match status" value="1"/>
</dbReference>
<keyword evidence="1" id="KW-0808">Transferase</keyword>
<evidence type="ECO:0000256" key="2">
    <source>
        <dbReference type="ARBA" id="ARBA00022741"/>
    </source>
</evidence>
<dbReference type="InterPro" id="IPR011009">
    <property type="entry name" value="Kinase-like_dom_sf"/>
</dbReference>
<dbReference type="PANTHER" id="PTHR43289">
    <property type="entry name" value="MITOGEN-ACTIVATED PROTEIN KINASE KINASE KINASE 20-RELATED"/>
    <property type="match status" value="1"/>
</dbReference>